<name>A0A1R4HJE5_9GAMM</name>
<dbReference type="InterPro" id="IPR013424">
    <property type="entry name" value="Ice-binding_C"/>
</dbReference>
<reference evidence="2" key="1">
    <citation type="submission" date="2017-02" db="EMBL/GenBank/DDBJ databases">
        <authorList>
            <person name="Daims H."/>
        </authorList>
    </citation>
    <scope>NUCLEOTIDE SEQUENCE [LARGE SCALE GENOMIC DNA]</scope>
</reference>
<accession>A0A1R4HJE5</accession>
<dbReference type="NCBIfam" id="TIGR02595">
    <property type="entry name" value="PEP_CTERM"/>
    <property type="match status" value="1"/>
</dbReference>
<evidence type="ECO:0000313" key="1">
    <source>
        <dbReference type="EMBL" id="SJM96352.1"/>
    </source>
</evidence>
<proteinExistence type="predicted"/>
<protein>
    <recommendedName>
        <fullName evidence="3">PEP-CTERM protein-sorting domain-containing protein</fullName>
    </recommendedName>
</protein>
<sequence>MSFEPRIKNIIPAVGSAGFFDNLFISVSSVTTSYNYIPPGTLIMKHHHGRCVSALMLLCSVITPAFATVISTDIFKKSPEIHWRRTSTAMRLNTNNDQSTNTSSVYFFYNLLSERTLSITSPAINSYTAFLSITADAFMSNLGLTTDETYQLDSLWSPHTIYDDATHDKINFTKTNLYFEAPAYELESLNFRMWKSLGVRQVMWDGMFNQSLNSASNEPEPAPMGALGIGMVSFASLKRRSQHKRA</sequence>
<keyword evidence="2" id="KW-1185">Reference proteome</keyword>
<evidence type="ECO:0000313" key="2">
    <source>
        <dbReference type="Proteomes" id="UP000195667"/>
    </source>
</evidence>
<dbReference type="EMBL" id="FUKI01000169">
    <property type="protein sequence ID" value="SJM96352.1"/>
    <property type="molecule type" value="Genomic_DNA"/>
</dbReference>
<dbReference type="Proteomes" id="UP000195667">
    <property type="component" value="Unassembled WGS sequence"/>
</dbReference>
<organism evidence="1 2">
    <name type="scientific">Crenothrix polyspora</name>
    <dbReference type="NCBI Taxonomy" id="360316"/>
    <lineage>
        <taxon>Bacteria</taxon>
        <taxon>Pseudomonadati</taxon>
        <taxon>Pseudomonadota</taxon>
        <taxon>Gammaproteobacteria</taxon>
        <taxon>Methylococcales</taxon>
        <taxon>Crenotrichaceae</taxon>
        <taxon>Crenothrix</taxon>
    </lineage>
</organism>
<dbReference type="AlphaFoldDB" id="A0A1R4HJE5"/>
<evidence type="ECO:0008006" key="3">
    <source>
        <dbReference type="Google" id="ProtNLM"/>
    </source>
</evidence>
<gene>
    <name evidence="1" type="ORF">CRENPOLYSF1_890022</name>
</gene>